<accession>A0A4Y7S2B9</accession>
<comment type="caution">
    <text evidence="2">The sequence shown here is derived from an EMBL/GenBank/DDBJ whole genome shotgun (WGS) entry which is preliminary data.</text>
</comment>
<organism evidence="2 3">
    <name type="scientific">Coprinellus micaceus</name>
    <name type="common">Glistening ink-cap mushroom</name>
    <name type="synonym">Coprinus micaceus</name>
    <dbReference type="NCBI Taxonomy" id="71717"/>
    <lineage>
        <taxon>Eukaryota</taxon>
        <taxon>Fungi</taxon>
        <taxon>Dikarya</taxon>
        <taxon>Basidiomycota</taxon>
        <taxon>Agaricomycotina</taxon>
        <taxon>Agaricomycetes</taxon>
        <taxon>Agaricomycetidae</taxon>
        <taxon>Agaricales</taxon>
        <taxon>Agaricineae</taxon>
        <taxon>Psathyrellaceae</taxon>
        <taxon>Coprinellus</taxon>
    </lineage>
</organism>
<dbReference type="AlphaFoldDB" id="A0A4Y7S2B9"/>
<sequence length="116" mass="13358">MLGESVMATPEVQASIISRGFTLGLLHFVAAFLLQFFRNQRLHVRAGPHWELRRLRPTPNVDLRPIRLGNKTSKWCRGVDVRTFRIWSVARSALRKLPSSRLKGTRARCSNFRCTI</sequence>
<evidence type="ECO:0000313" key="2">
    <source>
        <dbReference type="EMBL" id="TEB15433.1"/>
    </source>
</evidence>
<evidence type="ECO:0000313" key="3">
    <source>
        <dbReference type="Proteomes" id="UP000298030"/>
    </source>
</evidence>
<protein>
    <submittedName>
        <fullName evidence="2">Uncharacterized protein</fullName>
    </submittedName>
</protein>
<reference evidence="2 3" key="1">
    <citation type="journal article" date="2019" name="Nat. Ecol. Evol.">
        <title>Megaphylogeny resolves global patterns of mushroom evolution.</title>
        <authorList>
            <person name="Varga T."/>
            <person name="Krizsan K."/>
            <person name="Foldi C."/>
            <person name="Dima B."/>
            <person name="Sanchez-Garcia M."/>
            <person name="Sanchez-Ramirez S."/>
            <person name="Szollosi G.J."/>
            <person name="Szarkandi J.G."/>
            <person name="Papp V."/>
            <person name="Albert L."/>
            <person name="Andreopoulos W."/>
            <person name="Angelini C."/>
            <person name="Antonin V."/>
            <person name="Barry K.W."/>
            <person name="Bougher N.L."/>
            <person name="Buchanan P."/>
            <person name="Buyck B."/>
            <person name="Bense V."/>
            <person name="Catcheside P."/>
            <person name="Chovatia M."/>
            <person name="Cooper J."/>
            <person name="Damon W."/>
            <person name="Desjardin D."/>
            <person name="Finy P."/>
            <person name="Geml J."/>
            <person name="Haridas S."/>
            <person name="Hughes K."/>
            <person name="Justo A."/>
            <person name="Karasinski D."/>
            <person name="Kautmanova I."/>
            <person name="Kiss B."/>
            <person name="Kocsube S."/>
            <person name="Kotiranta H."/>
            <person name="LaButti K.M."/>
            <person name="Lechner B.E."/>
            <person name="Liimatainen K."/>
            <person name="Lipzen A."/>
            <person name="Lukacs Z."/>
            <person name="Mihaltcheva S."/>
            <person name="Morgado L.N."/>
            <person name="Niskanen T."/>
            <person name="Noordeloos M.E."/>
            <person name="Ohm R.A."/>
            <person name="Ortiz-Santana B."/>
            <person name="Ovrebo C."/>
            <person name="Racz N."/>
            <person name="Riley R."/>
            <person name="Savchenko A."/>
            <person name="Shiryaev A."/>
            <person name="Soop K."/>
            <person name="Spirin V."/>
            <person name="Szebenyi C."/>
            <person name="Tomsovsky M."/>
            <person name="Tulloss R.E."/>
            <person name="Uehling J."/>
            <person name="Grigoriev I.V."/>
            <person name="Vagvolgyi C."/>
            <person name="Papp T."/>
            <person name="Martin F.M."/>
            <person name="Miettinen O."/>
            <person name="Hibbett D.S."/>
            <person name="Nagy L.G."/>
        </authorList>
    </citation>
    <scope>NUCLEOTIDE SEQUENCE [LARGE SCALE GENOMIC DNA]</scope>
    <source>
        <strain evidence="2 3">FP101781</strain>
    </source>
</reference>
<keyword evidence="3" id="KW-1185">Reference proteome</keyword>
<keyword evidence="1" id="KW-0812">Transmembrane</keyword>
<proteinExistence type="predicted"/>
<name>A0A4Y7S2B9_COPMI</name>
<gene>
    <name evidence="2" type="ORF">FA13DRAFT_837600</name>
</gene>
<feature type="transmembrane region" description="Helical" evidence="1">
    <location>
        <begin position="16"/>
        <end position="37"/>
    </location>
</feature>
<dbReference type="EMBL" id="QPFP01000356">
    <property type="protein sequence ID" value="TEB15433.1"/>
    <property type="molecule type" value="Genomic_DNA"/>
</dbReference>
<keyword evidence="1" id="KW-1133">Transmembrane helix</keyword>
<evidence type="ECO:0000256" key="1">
    <source>
        <dbReference type="SAM" id="Phobius"/>
    </source>
</evidence>
<dbReference type="Proteomes" id="UP000298030">
    <property type="component" value="Unassembled WGS sequence"/>
</dbReference>
<keyword evidence="1" id="KW-0472">Membrane</keyword>